<dbReference type="VEuPathDB" id="FungiDB:Malapachy_1195"/>
<dbReference type="InterPro" id="IPR023214">
    <property type="entry name" value="HAD_sf"/>
</dbReference>
<dbReference type="RefSeq" id="XP_017992563.1">
    <property type="nucleotide sequence ID" value="XM_018135702.1"/>
</dbReference>
<reference evidence="1 2" key="1">
    <citation type="submission" date="2015-07" db="EMBL/GenBank/DDBJ databases">
        <title>Draft Genome Sequence of Malassezia furfur CBS1878 and Malassezia pachydermatis CBS1879.</title>
        <authorList>
            <person name="Triana S."/>
            <person name="Ohm R."/>
            <person name="Gonzalez A."/>
            <person name="DeCock H."/>
            <person name="Restrepo S."/>
            <person name="Celis A."/>
        </authorList>
    </citation>
    <scope>NUCLEOTIDE SEQUENCE [LARGE SCALE GENOMIC DNA]</scope>
    <source>
        <strain evidence="1 2">CBS 1879</strain>
    </source>
</reference>
<evidence type="ECO:0008006" key="3">
    <source>
        <dbReference type="Google" id="ProtNLM"/>
    </source>
</evidence>
<dbReference type="SFLD" id="SFLDS00003">
    <property type="entry name" value="Haloacid_Dehalogenase"/>
    <property type="match status" value="1"/>
</dbReference>
<proteinExistence type="predicted"/>
<comment type="caution">
    <text evidence="1">The sequence shown here is derived from an EMBL/GenBank/DDBJ whole genome shotgun (WGS) entry which is preliminary data.</text>
</comment>
<keyword evidence="2" id="KW-1185">Reference proteome</keyword>
<dbReference type="STRING" id="77020.A0A0M8MWG2"/>
<dbReference type="OrthoDB" id="40579at2759"/>
<dbReference type="SFLD" id="SFLDG01129">
    <property type="entry name" value="C1.5:_HAD__Beta-PGM__Phosphata"/>
    <property type="match status" value="1"/>
</dbReference>
<dbReference type="Gene3D" id="1.10.150.240">
    <property type="entry name" value="Putative phosphatase, domain 2"/>
    <property type="match status" value="1"/>
</dbReference>
<accession>A0A0M8MWG2</accession>
<sequence length="280" mass="30605">MSNGSLGCVRAVLFDMDGLLIDSERIYTDVVNEILKPYGKEQTWSIKARLMGKPERDATMVLLSSLWPPNPEKEDDVKRGFSEDCPFTIDNFLVERNARLLPAFETVSPMPGAQRLVQHLSKHNIPICVATGSKRRNCTWLLVLTGGVQIKSSANPDLFKCFGDRVVCGDDKVVGRGKPNPDIFLIAAKYGLGLQHTKDGETFVQGIRDPGAEFDGVLKGTEGEVLVFEDGLPGVEAGLAAGMKVVWVPDPNGPTVQAHQTISSLKDFQPELWGLPPFDA</sequence>
<dbReference type="PANTHER" id="PTHR18901:SF38">
    <property type="entry name" value="PSEUDOURIDINE-5'-PHOSPHATASE"/>
    <property type="match status" value="1"/>
</dbReference>
<dbReference type="PANTHER" id="PTHR18901">
    <property type="entry name" value="2-DEOXYGLUCOSE-6-PHOSPHATE PHOSPHATASE 2"/>
    <property type="match status" value="1"/>
</dbReference>
<dbReference type="Proteomes" id="UP000037751">
    <property type="component" value="Unassembled WGS sequence"/>
</dbReference>
<evidence type="ECO:0000313" key="2">
    <source>
        <dbReference type="Proteomes" id="UP000037751"/>
    </source>
</evidence>
<dbReference type="Pfam" id="PF00702">
    <property type="entry name" value="Hydrolase"/>
    <property type="match status" value="1"/>
</dbReference>
<dbReference type="GO" id="GO:0016791">
    <property type="term" value="F:phosphatase activity"/>
    <property type="evidence" value="ECO:0007669"/>
    <property type="project" value="TreeGrafter"/>
</dbReference>
<dbReference type="FunFam" id="1.10.150.240:FF:000001">
    <property type="entry name" value="Haloacid dehalogenase-like hydrolase domain"/>
    <property type="match status" value="1"/>
</dbReference>
<dbReference type="EMBL" id="LGAV01000003">
    <property type="protein sequence ID" value="KOS14931.1"/>
    <property type="molecule type" value="Genomic_DNA"/>
</dbReference>
<evidence type="ECO:0000313" key="1">
    <source>
        <dbReference type="EMBL" id="KOS14931.1"/>
    </source>
</evidence>
<dbReference type="GeneID" id="28727577"/>
<dbReference type="Gene3D" id="3.40.50.1000">
    <property type="entry name" value="HAD superfamily/HAD-like"/>
    <property type="match status" value="1"/>
</dbReference>
<dbReference type="InterPro" id="IPR036412">
    <property type="entry name" value="HAD-like_sf"/>
</dbReference>
<dbReference type="InterPro" id="IPR023198">
    <property type="entry name" value="PGP-like_dom2"/>
</dbReference>
<protein>
    <recommendedName>
        <fullName evidence="3">HAD-like protein</fullName>
    </recommendedName>
</protein>
<name>A0A0M8MWG2_9BASI</name>
<gene>
    <name evidence="1" type="ORF">Malapachy_1195</name>
</gene>
<dbReference type="AlphaFoldDB" id="A0A0M8MWG2"/>
<organism evidence="1 2">
    <name type="scientific">Malassezia pachydermatis</name>
    <dbReference type="NCBI Taxonomy" id="77020"/>
    <lineage>
        <taxon>Eukaryota</taxon>
        <taxon>Fungi</taxon>
        <taxon>Dikarya</taxon>
        <taxon>Basidiomycota</taxon>
        <taxon>Ustilaginomycotina</taxon>
        <taxon>Malasseziomycetes</taxon>
        <taxon>Malasseziales</taxon>
        <taxon>Malasseziaceae</taxon>
        <taxon>Malassezia</taxon>
    </lineage>
</organism>
<dbReference type="SUPFAM" id="SSF56784">
    <property type="entry name" value="HAD-like"/>
    <property type="match status" value="1"/>
</dbReference>